<name>A0A2I0KJJ4_PUNGR</name>
<dbReference type="AlphaFoldDB" id="A0A2I0KJJ4"/>
<keyword evidence="2" id="KW-1185">Reference proteome</keyword>
<accession>A0A2I0KJJ4</accession>
<protein>
    <submittedName>
        <fullName evidence="1">Uncharacterized protein</fullName>
    </submittedName>
</protein>
<reference evidence="1 2" key="1">
    <citation type="submission" date="2017-11" db="EMBL/GenBank/DDBJ databases">
        <title>De-novo sequencing of pomegranate (Punica granatum L.) genome.</title>
        <authorList>
            <person name="Akparov Z."/>
            <person name="Amiraslanov A."/>
            <person name="Hajiyeva S."/>
            <person name="Abbasov M."/>
            <person name="Kaur K."/>
            <person name="Hamwieh A."/>
            <person name="Solovyev V."/>
            <person name="Salamov A."/>
            <person name="Braich B."/>
            <person name="Kosarev P."/>
            <person name="Mahmoud A."/>
            <person name="Hajiyev E."/>
            <person name="Babayeva S."/>
            <person name="Izzatullayeva V."/>
            <person name="Mammadov A."/>
            <person name="Mammadov A."/>
            <person name="Sharifova S."/>
            <person name="Ojaghi J."/>
            <person name="Eynullazada K."/>
            <person name="Bayramov B."/>
            <person name="Abdulazimova A."/>
            <person name="Shahmuradov I."/>
        </authorList>
    </citation>
    <scope>NUCLEOTIDE SEQUENCE [LARGE SCALE GENOMIC DNA]</scope>
    <source>
        <strain evidence="2">cv. AG2017</strain>
        <tissue evidence="1">Leaf</tissue>
    </source>
</reference>
<dbReference type="Proteomes" id="UP000233551">
    <property type="component" value="Unassembled WGS sequence"/>
</dbReference>
<proteinExistence type="predicted"/>
<gene>
    <name evidence="1" type="ORF">CRG98_010965</name>
</gene>
<dbReference type="PANTHER" id="PTHR38937:SF2">
    <property type="entry name" value="MEMBRANE PROTEIN OF ER BODY-LIKE PROTEIN ISOFORM X1"/>
    <property type="match status" value="1"/>
</dbReference>
<organism evidence="1 2">
    <name type="scientific">Punica granatum</name>
    <name type="common">Pomegranate</name>
    <dbReference type="NCBI Taxonomy" id="22663"/>
    <lineage>
        <taxon>Eukaryota</taxon>
        <taxon>Viridiplantae</taxon>
        <taxon>Streptophyta</taxon>
        <taxon>Embryophyta</taxon>
        <taxon>Tracheophyta</taxon>
        <taxon>Spermatophyta</taxon>
        <taxon>Magnoliopsida</taxon>
        <taxon>eudicotyledons</taxon>
        <taxon>Gunneridae</taxon>
        <taxon>Pentapetalae</taxon>
        <taxon>rosids</taxon>
        <taxon>malvids</taxon>
        <taxon>Myrtales</taxon>
        <taxon>Lythraceae</taxon>
        <taxon>Punica</taxon>
    </lineage>
</organism>
<dbReference type="STRING" id="22663.A0A2I0KJJ4"/>
<comment type="caution">
    <text evidence="1">The sequence shown here is derived from an EMBL/GenBank/DDBJ whole genome shotgun (WGS) entry which is preliminary data.</text>
</comment>
<sequence length="851" mass="92572">MEQKQDLGYLLNEEAEAGEEEELSGSLQRRQPRTRSTKNSYASSVPAADLGSAEITTTSSNVSTLTYEEHEPEPEPVQEQDQQYDPDEDFEVHTEQWVSKGGPRDGVDGVVAEGSDGDGVGEADEEEWQQSVTFEKEQGIESAHEHGEPEHGDVEFNACITDWILEANGREDLIKDSDEIRNLDVGLFASRKAQENYACDLTAEQSKTKEVVSHLKYEHENSEGRLLSPKKSNQEESAISFVEEVEPEETEYDVETVLEKQNTHDLFCPKCHSCITRRVILRRRRRRVPRFRPGFRGGRVTPATEPHVTEPITEPEDQDSAAAVITPGSDIPTDTAEDRRNDRAEAFRCLSCCSFFIPTGDGLFRIFQKRSDAGNMQEPQEVPVAVATENSFFSFFQWKKKPAVLEGSDAPDTTPENKTQQIFDSGMPNDSVPNQNGSVPSAEDTAVPNPLPSVDNVISEPEKVEEGRADSFSQDTDLGEPLPKIAPDFDNAVIKPDPAEVVAPSTSVTVVVGQTIVSIDQKPAKKPEEDLPVHNDHSTVTEVSSPSKSLSSTTEPKLAVVDRVIFPIPHQKVNNDAVKEPEEPPKKSPGDTVVVTIGPVAASETTSITDTSTDIENPPQVVTQALLSETRPAEVPGARDFDILKSIVYGGLVESVASLSVVSSAAGGGATTLNTLALALANLVGGLFVLAHNLRELKNEQSSGNQTQTDVEQDKYYQQLGRRGKFSLHATVAVISFLVFGSVAPITYGFSFRKSDDRDYKLAAVAAASLLCILLLALGKAHVRSKSYIKTALYYLMMGFAGSGISFVVGELVDKLMERLGLFESSSSAVSVTGVLGEMSRSGSGSGWASY</sequence>
<dbReference type="InterPro" id="IPR052843">
    <property type="entry name" value="ER_body_metal_sequester"/>
</dbReference>
<dbReference type="GeneID" id="116206204"/>
<evidence type="ECO:0000313" key="2">
    <source>
        <dbReference type="Proteomes" id="UP000233551"/>
    </source>
</evidence>
<dbReference type="PANTHER" id="PTHR38937">
    <property type="entry name" value="MEMBRANE PROTEIN OF ER BODY-LIKE PROTEIN"/>
    <property type="match status" value="1"/>
</dbReference>
<dbReference type="OrthoDB" id="1924921at2759"/>
<dbReference type="EMBL" id="PGOL01000545">
    <property type="protein sequence ID" value="PKI68685.1"/>
    <property type="molecule type" value="Genomic_DNA"/>
</dbReference>
<evidence type="ECO:0000313" key="1">
    <source>
        <dbReference type="EMBL" id="PKI68685.1"/>
    </source>
</evidence>